<protein>
    <submittedName>
        <fullName evidence="1">Uncharacterized protein</fullName>
    </submittedName>
</protein>
<comment type="caution">
    <text evidence="1">The sequence shown here is derived from an EMBL/GenBank/DDBJ whole genome shotgun (WGS) entry which is preliminary data.</text>
</comment>
<proteinExistence type="predicted"/>
<dbReference type="AlphaFoldDB" id="A0AAD4X956"/>
<sequence length="65" mass="7141">MVASSAQTVVGRFNDVSKDYSSGRIEILRKKAEEEEGPTPLGQVKNEPVDDIQESLPGFLFEGML</sequence>
<evidence type="ECO:0000313" key="2">
    <source>
        <dbReference type="Proteomes" id="UP001202328"/>
    </source>
</evidence>
<gene>
    <name evidence="1" type="ORF">MKW98_031256</name>
</gene>
<organism evidence="1 2">
    <name type="scientific">Papaver atlanticum</name>
    <dbReference type="NCBI Taxonomy" id="357466"/>
    <lineage>
        <taxon>Eukaryota</taxon>
        <taxon>Viridiplantae</taxon>
        <taxon>Streptophyta</taxon>
        <taxon>Embryophyta</taxon>
        <taxon>Tracheophyta</taxon>
        <taxon>Spermatophyta</taxon>
        <taxon>Magnoliopsida</taxon>
        <taxon>Ranunculales</taxon>
        <taxon>Papaveraceae</taxon>
        <taxon>Papaveroideae</taxon>
        <taxon>Papaver</taxon>
    </lineage>
</organism>
<dbReference type="EMBL" id="JAJJMB010014022">
    <property type="protein sequence ID" value="KAI3863664.1"/>
    <property type="molecule type" value="Genomic_DNA"/>
</dbReference>
<keyword evidence="2" id="KW-1185">Reference proteome</keyword>
<reference evidence="1" key="1">
    <citation type="submission" date="2022-04" db="EMBL/GenBank/DDBJ databases">
        <title>A functionally conserved STORR gene fusion in Papaver species that diverged 16.8 million years ago.</title>
        <authorList>
            <person name="Catania T."/>
        </authorList>
    </citation>
    <scope>NUCLEOTIDE SEQUENCE</scope>
    <source>
        <strain evidence="1">S-188037</strain>
    </source>
</reference>
<accession>A0AAD4X956</accession>
<name>A0AAD4X956_9MAGN</name>
<evidence type="ECO:0000313" key="1">
    <source>
        <dbReference type="EMBL" id="KAI3863664.1"/>
    </source>
</evidence>
<dbReference type="Proteomes" id="UP001202328">
    <property type="component" value="Unassembled WGS sequence"/>
</dbReference>